<proteinExistence type="predicted"/>
<evidence type="ECO:0000313" key="1">
    <source>
        <dbReference type="EMBL" id="MFC3958187.1"/>
    </source>
</evidence>
<dbReference type="RefSeq" id="WP_256534061.1">
    <property type="nucleotide sequence ID" value="NZ_CP101824.1"/>
</dbReference>
<evidence type="ECO:0008006" key="3">
    <source>
        <dbReference type="Google" id="ProtNLM"/>
    </source>
</evidence>
<dbReference type="AlphaFoldDB" id="A0ABD5NMJ1"/>
<dbReference type="Proteomes" id="UP001595846">
    <property type="component" value="Unassembled WGS sequence"/>
</dbReference>
<reference evidence="1 2" key="1">
    <citation type="journal article" date="2019" name="Int. J. Syst. Evol. Microbiol.">
        <title>The Global Catalogue of Microorganisms (GCM) 10K type strain sequencing project: providing services to taxonomists for standard genome sequencing and annotation.</title>
        <authorList>
            <consortium name="The Broad Institute Genomics Platform"/>
            <consortium name="The Broad Institute Genome Sequencing Center for Infectious Disease"/>
            <person name="Wu L."/>
            <person name="Ma J."/>
        </authorList>
    </citation>
    <scope>NUCLEOTIDE SEQUENCE [LARGE SCALE GENOMIC DNA]</scope>
    <source>
        <strain evidence="1 2">IBRC-M 10256</strain>
    </source>
</reference>
<dbReference type="EMBL" id="JBHSAQ010000002">
    <property type="protein sequence ID" value="MFC3958187.1"/>
    <property type="molecule type" value="Genomic_DNA"/>
</dbReference>
<gene>
    <name evidence="1" type="ORF">ACFOUR_07360</name>
</gene>
<dbReference type="GeneID" id="73903574"/>
<accession>A0ABD5NMJ1</accession>
<sequence length="40" mass="4614">MPTKAVVYNDAHDVSIDEASEMYERFDEREEGVTKVLLEP</sequence>
<organism evidence="1 2">
    <name type="scientific">Halovivax cerinus</name>
    <dbReference type="NCBI Taxonomy" id="1487865"/>
    <lineage>
        <taxon>Archaea</taxon>
        <taxon>Methanobacteriati</taxon>
        <taxon>Methanobacteriota</taxon>
        <taxon>Stenosarchaea group</taxon>
        <taxon>Halobacteria</taxon>
        <taxon>Halobacteriales</taxon>
        <taxon>Natrialbaceae</taxon>
        <taxon>Halovivax</taxon>
    </lineage>
</organism>
<keyword evidence="2" id="KW-1185">Reference proteome</keyword>
<name>A0ABD5NMJ1_9EURY</name>
<evidence type="ECO:0000313" key="2">
    <source>
        <dbReference type="Proteomes" id="UP001595846"/>
    </source>
</evidence>
<comment type="caution">
    <text evidence="1">The sequence shown here is derived from an EMBL/GenBank/DDBJ whole genome shotgun (WGS) entry which is preliminary data.</text>
</comment>
<protein>
    <recommendedName>
        <fullName evidence="3">Zn-dependent alcohol dehydrogenase</fullName>
    </recommendedName>
</protein>